<accession>A0A9P8PX61</accession>
<dbReference type="GO" id="GO:0016787">
    <property type="term" value="F:hydrolase activity"/>
    <property type="evidence" value="ECO:0007669"/>
    <property type="project" value="UniProtKB-KW"/>
</dbReference>
<reference evidence="3" key="2">
    <citation type="submission" date="2021-01" db="EMBL/GenBank/DDBJ databases">
        <authorList>
            <person name="Schikora-Tamarit M.A."/>
        </authorList>
    </citation>
    <scope>NUCLEOTIDE SEQUENCE</scope>
    <source>
        <strain evidence="3">CBS2887</strain>
    </source>
</reference>
<comment type="caution">
    <text evidence="3">The sequence shown here is derived from an EMBL/GenBank/DDBJ whole genome shotgun (WGS) entry which is preliminary data.</text>
</comment>
<dbReference type="InterPro" id="IPR050300">
    <property type="entry name" value="GDXG_lipolytic_enzyme"/>
</dbReference>
<evidence type="ECO:0000313" key="4">
    <source>
        <dbReference type="Proteomes" id="UP000774326"/>
    </source>
</evidence>
<dbReference type="PANTHER" id="PTHR48081:SF33">
    <property type="entry name" value="KYNURENINE FORMAMIDASE"/>
    <property type="match status" value="1"/>
</dbReference>
<dbReference type="AlphaFoldDB" id="A0A9P8PX61"/>
<reference evidence="3" key="1">
    <citation type="journal article" date="2021" name="Open Biol.">
        <title>Shared evolutionary footprints suggest mitochondrial oxidative damage underlies multiple complex I losses in fungi.</title>
        <authorList>
            <person name="Schikora-Tamarit M.A."/>
            <person name="Marcet-Houben M."/>
            <person name="Nosek J."/>
            <person name="Gabaldon T."/>
        </authorList>
    </citation>
    <scope>NUCLEOTIDE SEQUENCE</scope>
    <source>
        <strain evidence="3">CBS2887</strain>
    </source>
</reference>
<dbReference type="Pfam" id="PF07859">
    <property type="entry name" value="Abhydrolase_3"/>
    <property type="match status" value="1"/>
</dbReference>
<keyword evidence="4" id="KW-1185">Reference proteome</keyword>
<dbReference type="Proteomes" id="UP000774326">
    <property type="component" value="Unassembled WGS sequence"/>
</dbReference>
<feature type="domain" description="Alpha/beta hydrolase fold-3" evidence="2">
    <location>
        <begin position="96"/>
        <end position="214"/>
    </location>
</feature>
<dbReference type="EMBL" id="JAEUBG010004786">
    <property type="protein sequence ID" value="KAH3680068.1"/>
    <property type="molecule type" value="Genomic_DNA"/>
</dbReference>
<evidence type="ECO:0000313" key="3">
    <source>
        <dbReference type="EMBL" id="KAH3680068.1"/>
    </source>
</evidence>
<gene>
    <name evidence="3" type="ORF">WICPIJ_008405</name>
</gene>
<name>A0A9P8PX61_WICPI</name>
<organism evidence="3 4">
    <name type="scientific">Wickerhamomyces pijperi</name>
    <name type="common">Yeast</name>
    <name type="synonym">Pichia pijperi</name>
    <dbReference type="NCBI Taxonomy" id="599730"/>
    <lineage>
        <taxon>Eukaryota</taxon>
        <taxon>Fungi</taxon>
        <taxon>Dikarya</taxon>
        <taxon>Ascomycota</taxon>
        <taxon>Saccharomycotina</taxon>
        <taxon>Saccharomycetes</taxon>
        <taxon>Phaffomycetales</taxon>
        <taxon>Wickerhamomycetaceae</taxon>
        <taxon>Wickerhamomyces</taxon>
    </lineage>
</organism>
<dbReference type="PANTHER" id="PTHR48081">
    <property type="entry name" value="AB HYDROLASE SUPERFAMILY PROTEIN C4A8.06C"/>
    <property type="match status" value="1"/>
</dbReference>
<dbReference type="InterPro" id="IPR013094">
    <property type="entry name" value="AB_hydrolase_3"/>
</dbReference>
<protein>
    <recommendedName>
        <fullName evidence="2">Alpha/beta hydrolase fold-3 domain-containing protein</fullName>
    </recommendedName>
</protein>
<proteinExistence type="predicted"/>
<dbReference type="InterPro" id="IPR029058">
    <property type="entry name" value="AB_hydrolase_fold"/>
</dbReference>
<dbReference type="OrthoDB" id="420264at2759"/>
<evidence type="ECO:0000259" key="2">
    <source>
        <dbReference type="Pfam" id="PF07859"/>
    </source>
</evidence>
<dbReference type="Gene3D" id="3.40.50.1820">
    <property type="entry name" value="alpha/beta hydrolase"/>
    <property type="match status" value="1"/>
</dbReference>
<sequence length="312" mass="36168">MRGSSEFRSVSRARHHAVNLTTNPVRMYIRYQICHSCITYVHKLIETRVNNHNQNPASKMSSNRTITKIKYGPHERQRITHYHSTTNSASASSIPLIFIHGGAWLDSTNTDSDFDDFGSSLLTTESITDIYSIDYRLSPEIQRPNHLNDIIQAMKTLSLGSKHQKINLSGHSVGVTMVLELIMKIMENKKEEKELFGYDLQVEKVYLLDGIYQVQLFKQEYPKWAFFIKDAGYEDYTIDFTNLKSYLGATADQIYIVQSFQDELLSMKQTNWFIEKLNEFQIGYCLKVGDFGKHDEVYHNEEVAQFINKSYK</sequence>
<keyword evidence="1" id="KW-0378">Hydrolase</keyword>
<evidence type="ECO:0000256" key="1">
    <source>
        <dbReference type="ARBA" id="ARBA00022801"/>
    </source>
</evidence>
<dbReference type="SUPFAM" id="SSF53474">
    <property type="entry name" value="alpha/beta-Hydrolases"/>
    <property type="match status" value="1"/>
</dbReference>